<evidence type="ECO:0000313" key="1">
    <source>
        <dbReference type="EMBL" id="VDO69881.1"/>
    </source>
</evidence>
<accession>A0A183LQY0</accession>
<keyword evidence="2" id="KW-1185">Reference proteome</keyword>
<dbReference type="STRING" id="48269.A0A183LQY0"/>
<name>A0A183LQY0_9TREM</name>
<organism evidence="1 2">
    <name type="scientific">Schistosoma margrebowiei</name>
    <dbReference type="NCBI Taxonomy" id="48269"/>
    <lineage>
        <taxon>Eukaryota</taxon>
        <taxon>Metazoa</taxon>
        <taxon>Spiralia</taxon>
        <taxon>Lophotrochozoa</taxon>
        <taxon>Platyhelminthes</taxon>
        <taxon>Trematoda</taxon>
        <taxon>Digenea</taxon>
        <taxon>Strigeidida</taxon>
        <taxon>Schistosomatoidea</taxon>
        <taxon>Schistosomatidae</taxon>
        <taxon>Schistosoma</taxon>
    </lineage>
</organism>
<dbReference type="EMBL" id="UZAI01002269">
    <property type="protein sequence ID" value="VDO69881.1"/>
    <property type="molecule type" value="Genomic_DNA"/>
</dbReference>
<dbReference type="AlphaFoldDB" id="A0A183LQY0"/>
<sequence length="69" mass="7857">MRNRQRPSTTLFMGILNRVPSRMEKIYYRELRPLSTPPAEIRQSNLLSTTKVGGVQGYPGTNGYQSNVE</sequence>
<gene>
    <name evidence="1" type="ORF">SMRZ_LOCUS6205</name>
</gene>
<protein>
    <submittedName>
        <fullName evidence="1">Uncharacterized protein</fullName>
    </submittedName>
</protein>
<dbReference type="Proteomes" id="UP000277204">
    <property type="component" value="Unassembled WGS sequence"/>
</dbReference>
<evidence type="ECO:0000313" key="2">
    <source>
        <dbReference type="Proteomes" id="UP000277204"/>
    </source>
</evidence>
<proteinExistence type="predicted"/>
<reference evidence="1 2" key="1">
    <citation type="submission" date="2018-11" db="EMBL/GenBank/DDBJ databases">
        <authorList>
            <consortium name="Pathogen Informatics"/>
        </authorList>
    </citation>
    <scope>NUCLEOTIDE SEQUENCE [LARGE SCALE GENOMIC DNA]</scope>
    <source>
        <strain evidence="1 2">Zambia</strain>
    </source>
</reference>